<organism evidence="1 2">
    <name type="scientific">Actinoplanes teichomyceticus</name>
    <dbReference type="NCBI Taxonomy" id="1867"/>
    <lineage>
        <taxon>Bacteria</taxon>
        <taxon>Bacillati</taxon>
        <taxon>Actinomycetota</taxon>
        <taxon>Actinomycetes</taxon>
        <taxon>Micromonosporales</taxon>
        <taxon>Micromonosporaceae</taxon>
        <taxon>Actinoplanes</taxon>
    </lineage>
</organism>
<dbReference type="RefSeq" id="WP_122977885.1">
    <property type="nucleotide sequence ID" value="NZ_BOMX01000133.1"/>
</dbReference>
<sequence length="928" mass="97544">MILSWEILQRHARRGHRARIVALLAGATEQHRLALAGDVEAGIRRAERNAWWRADVNPNPGYALAVIGCMPTAARAAALLSRGAMQAWTRVGPDRFLEVARLRQVPWLGELGRRLAERIPLRDADQHLWPMIAELLRAGGAEPPVRENVVRAWLANLLEPVSGRRGGRSALGARLRDDPLRDSLLPALFECDGLGADLAGGSWDATAARWDPTPRVPAVIADLVADGVLARKTVLDLTLDRLARGGRAPQLRPFALLHDALEPTLDELSSHVLDYARLLPEAPGPVATLAQKALRAVDDAGRLELSTLLEASAPTLLRAEKTLVTAQLSWLERVARRHPGRAGEVLETVAAGFGHPALDVQERALTLIGRRAGGLDRASVARIADAAAALSGDLPARAAELFGTAVPAPAGIRGPGPAAPPAEMPPPIATPAELAEELAALCHEQTAVRWERVLAGLVALYTTAGPPALAAALRPVLDRYPGHFADAGGNESSPLMYLGLAIRCATGARTLRSRRQRLVTSVRAAWQDGRRGGPDSPLAATPDGVLALRLAEAAVQLSSTLVPVTVATPTHVTGGLDAAVLLERLRRAEAEGWQPWPVDFEQALLRLPRRTDPAVAAAATRLTSPAGRQFAAWLAAGGLPDPISSRFEQHPSGYRHTWYSPLTRRVVAAVRPARDGGLRLERQLLTVTPGAEPDGWPRTFHECGDVLAMVLPQHREVAAAWALPELAALADQEQRAGAALLPLLAECSGPVGPALAYGLAYALGARHQQDRVAAVDAFCTLAAGPEPFAPAVGAALADLCADATVKLSRLVPALAGAHRGGASAAVWDILTAVLPVLLPTARRGLPDLLELSTQVAGTVRAAGTDYAAGTGQASATDQEAGTGDAAGAVQAGRAGAGAPIPGLAEVAARPGSTRLVKEARRLQTVLTS</sequence>
<name>A0A561WLU4_ACTTI</name>
<comment type="caution">
    <text evidence="1">The sequence shown here is derived from an EMBL/GenBank/DDBJ whole genome shotgun (WGS) entry which is preliminary data.</text>
</comment>
<evidence type="ECO:0000313" key="1">
    <source>
        <dbReference type="EMBL" id="TWG24834.1"/>
    </source>
</evidence>
<proteinExistence type="predicted"/>
<dbReference type="EMBL" id="VIWY01000002">
    <property type="protein sequence ID" value="TWG24834.1"/>
    <property type="molecule type" value="Genomic_DNA"/>
</dbReference>
<protein>
    <recommendedName>
        <fullName evidence="3">Secreted protein</fullName>
    </recommendedName>
</protein>
<dbReference type="OrthoDB" id="3245799at2"/>
<evidence type="ECO:0008006" key="3">
    <source>
        <dbReference type="Google" id="ProtNLM"/>
    </source>
</evidence>
<keyword evidence="2" id="KW-1185">Reference proteome</keyword>
<evidence type="ECO:0000313" key="2">
    <source>
        <dbReference type="Proteomes" id="UP000320239"/>
    </source>
</evidence>
<dbReference type="Proteomes" id="UP000320239">
    <property type="component" value="Unassembled WGS sequence"/>
</dbReference>
<gene>
    <name evidence="1" type="ORF">FHX34_1021397</name>
</gene>
<reference evidence="1 2" key="1">
    <citation type="submission" date="2019-06" db="EMBL/GenBank/DDBJ databases">
        <title>Sequencing the genomes of 1000 actinobacteria strains.</title>
        <authorList>
            <person name="Klenk H.-P."/>
        </authorList>
    </citation>
    <scope>NUCLEOTIDE SEQUENCE [LARGE SCALE GENOMIC DNA]</scope>
    <source>
        <strain evidence="1 2">DSM 43866</strain>
    </source>
</reference>
<accession>A0A561WLU4</accession>
<dbReference type="AlphaFoldDB" id="A0A561WLU4"/>